<protein>
    <recommendedName>
        <fullName evidence="2">PH domain-containing protein</fullName>
    </recommendedName>
</protein>
<dbReference type="Proteomes" id="UP001152759">
    <property type="component" value="Chromosome 1"/>
</dbReference>
<dbReference type="KEGG" id="btab:109031630"/>
<evidence type="ECO:0000313" key="3">
    <source>
        <dbReference type="EMBL" id="CAH0754453.1"/>
    </source>
</evidence>
<feature type="region of interest" description="Disordered" evidence="1">
    <location>
        <begin position="424"/>
        <end position="445"/>
    </location>
</feature>
<accession>A0A9P0C5C1</accession>
<organism evidence="3 4">
    <name type="scientific">Bemisia tabaci</name>
    <name type="common">Sweetpotato whitefly</name>
    <name type="synonym">Aleurodes tabaci</name>
    <dbReference type="NCBI Taxonomy" id="7038"/>
    <lineage>
        <taxon>Eukaryota</taxon>
        <taxon>Metazoa</taxon>
        <taxon>Ecdysozoa</taxon>
        <taxon>Arthropoda</taxon>
        <taxon>Hexapoda</taxon>
        <taxon>Insecta</taxon>
        <taxon>Pterygota</taxon>
        <taxon>Neoptera</taxon>
        <taxon>Paraneoptera</taxon>
        <taxon>Hemiptera</taxon>
        <taxon>Sternorrhyncha</taxon>
        <taxon>Aleyrodoidea</taxon>
        <taxon>Aleyrodidae</taxon>
        <taxon>Aleyrodinae</taxon>
        <taxon>Bemisia</taxon>
    </lineage>
</organism>
<name>A0A9P0C5C1_BEMTA</name>
<feature type="compositionally biased region" description="Pro residues" evidence="1">
    <location>
        <begin position="472"/>
        <end position="488"/>
    </location>
</feature>
<evidence type="ECO:0000259" key="2">
    <source>
        <dbReference type="PROSITE" id="PS50003"/>
    </source>
</evidence>
<dbReference type="InterPro" id="IPR011993">
    <property type="entry name" value="PH-like_dom_sf"/>
</dbReference>
<feature type="compositionally biased region" description="Pro residues" evidence="1">
    <location>
        <begin position="290"/>
        <end position="299"/>
    </location>
</feature>
<proteinExistence type="predicted"/>
<evidence type="ECO:0000313" key="4">
    <source>
        <dbReference type="Proteomes" id="UP001152759"/>
    </source>
</evidence>
<feature type="region of interest" description="Disordered" evidence="1">
    <location>
        <begin position="287"/>
        <end position="312"/>
    </location>
</feature>
<reference evidence="3" key="1">
    <citation type="submission" date="2021-12" db="EMBL/GenBank/DDBJ databases">
        <authorList>
            <person name="King R."/>
        </authorList>
    </citation>
    <scope>NUCLEOTIDE SEQUENCE</scope>
</reference>
<keyword evidence="4" id="KW-1185">Reference proteome</keyword>
<feature type="domain" description="PH" evidence="2">
    <location>
        <begin position="58"/>
        <end position="167"/>
    </location>
</feature>
<dbReference type="PROSITE" id="PS50003">
    <property type="entry name" value="PH_DOMAIN"/>
    <property type="match status" value="1"/>
</dbReference>
<dbReference type="EMBL" id="OU963862">
    <property type="protein sequence ID" value="CAH0754453.1"/>
    <property type="molecule type" value="Genomic_DNA"/>
</dbReference>
<feature type="region of interest" description="Disordered" evidence="1">
    <location>
        <begin position="467"/>
        <end position="511"/>
    </location>
</feature>
<dbReference type="Gene3D" id="2.30.29.30">
    <property type="entry name" value="Pleckstrin-homology domain (PH domain)/Phosphotyrosine-binding domain (PTB)"/>
    <property type="match status" value="2"/>
</dbReference>
<evidence type="ECO:0000256" key="1">
    <source>
        <dbReference type="SAM" id="MobiDB-lite"/>
    </source>
</evidence>
<gene>
    <name evidence="3" type="ORF">BEMITA_LOCUS1665</name>
</gene>
<dbReference type="CDD" id="cd00821">
    <property type="entry name" value="PH"/>
    <property type="match status" value="1"/>
</dbReference>
<sequence length="542" mass="60225">MSVTSERSSLSGSGDYWHDVDDELRRTWSLSGMDSADVVYNYIAPLHSTFGRKRAMTDSSVCGFIDAKVPTKGKRFGPWKSWRRQWCMVKRIGNRLEVQLSTHKGHVTNKINVPHDAIICRSESRSRPFAFGIFYQGSVSCGACVFLAGESETETQKWMANIRDLLRPSMRMPGDGEFSVSVIDNDHSRAAGLIGLYGILSIEATEITIRDPHTDTVKVRWPWSTFYNSFIPSPVNSEDVNRICVLQTGSSFNSGIGNLKLFCPNASELHESLSSCQRNRIQRRLMHTPLPAPPSPPPSVYHSHSHSHSPTPSLTYFTTPLPASPPPASLLATRRMSRSEGDLQLFLLQHTLPRQALLRISQDDLATSKSTNNLLFASVGLLMTTPGSSVPGSMTNLAQCHAVLPVPVPAPQFIVHNLENLYKDKDSETQSQTESDERSRGNIYERLPRKVSNNSMTSLTSGIYEEIDDKPVPPPQICPQPPPLPPRSPLIKKSTAVRKKPTKEEESDYVPMSLKSQPAQEYVAMVGRKHKSKLIVSDPVPI</sequence>
<dbReference type="SUPFAM" id="SSF50729">
    <property type="entry name" value="PH domain-like"/>
    <property type="match status" value="1"/>
</dbReference>
<dbReference type="InterPro" id="IPR001849">
    <property type="entry name" value="PH_domain"/>
</dbReference>
<dbReference type="AlphaFoldDB" id="A0A9P0C5C1"/>